<feature type="transmembrane region" description="Helical" evidence="1">
    <location>
        <begin position="65"/>
        <end position="82"/>
    </location>
</feature>
<name>A0A1H9V512_9MICO</name>
<dbReference type="EMBL" id="FOHB01000003">
    <property type="protein sequence ID" value="SES16930.1"/>
    <property type="molecule type" value="Genomic_DNA"/>
</dbReference>
<reference evidence="4" key="1">
    <citation type="submission" date="2016-10" db="EMBL/GenBank/DDBJ databases">
        <authorList>
            <person name="Varghese N."/>
            <person name="Submissions S."/>
        </authorList>
    </citation>
    <scope>NUCLEOTIDE SEQUENCE [LARGE SCALE GENOMIC DNA]</scope>
    <source>
        <strain evidence="4">CGMCC 1.6963</strain>
    </source>
</reference>
<evidence type="ECO:0000313" key="3">
    <source>
        <dbReference type="EMBL" id="SES16930.1"/>
    </source>
</evidence>
<feature type="domain" description="YdbS-like PH" evidence="2">
    <location>
        <begin position="91"/>
        <end position="163"/>
    </location>
</feature>
<protein>
    <recommendedName>
        <fullName evidence="2">YdbS-like PH domain-containing protein</fullName>
    </recommendedName>
</protein>
<keyword evidence="1" id="KW-1133">Transmembrane helix</keyword>
<gene>
    <name evidence="3" type="ORF">SAMN05216199_2309</name>
</gene>
<dbReference type="OrthoDB" id="7364633at2"/>
<accession>A0A1H9V512</accession>
<dbReference type="AlphaFoldDB" id="A0A1H9V512"/>
<dbReference type="InterPro" id="IPR005182">
    <property type="entry name" value="YdbS-like_PH"/>
</dbReference>
<keyword evidence="1" id="KW-0812">Transmembrane</keyword>
<sequence>MADTGAVTSEQGWEPVALYGGQGPQWRGVSPRLATARSIIVSAVCAALVLAAVALWGLLSSPWPLVAAVVVVGAWLWLLWLVRRQVAAISWSEQAEELVVRRGRLRRTLVSVPYGRLQLADMQSGPLARHFGLASVQIHTASPHSGGSIPGLPVAEAEALRARLTERGESQRAGL</sequence>
<evidence type="ECO:0000313" key="4">
    <source>
        <dbReference type="Proteomes" id="UP000199019"/>
    </source>
</evidence>
<keyword evidence="1" id="KW-0472">Membrane</keyword>
<dbReference type="Proteomes" id="UP000199019">
    <property type="component" value="Unassembled WGS sequence"/>
</dbReference>
<evidence type="ECO:0000256" key="1">
    <source>
        <dbReference type="SAM" id="Phobius"/>
    </source>
</evidence>
<proteinExistence type="predicted"/>
<dbReference type="STRING" id="587636.SAMN05216199_2309"/>
<keyword evidence="4" id="KW-1185">Reference proteome</keyword>
<feature type="transmembrane region" description="Helical" evidence="1">
    <location>
        <begin position="39"/>
        <end position="59"/>
    </location>
</feature>
<organism evidence="3 4">
    <name type="scientific">Pedococcus cremeus</name>
    <dbReference type="NCBI Taxonomy" id="587636"/>
    <lineage>
        <taxon>Bacteria</taxon>
        <taxon>Bacillati</taxon>
        <taxon>Actinomycetota</taxon>
        <taxon>Actinomycetes</taxon>
        <taxon>Micrococcales</taxon>
        <taxon>Intrasporangiaceae</taxon>
        <taxon>Pedococcus</taxon>
    </lineage>
</organism>
<dbReference type="Pfam" id="PF03703">
    <property type="entry name" value="bPH_2"/>
    <property type="match status" value="1"/>
</dbReference>
<dbReference type="PANTHER" id="PTHR34473:SF3">
    <property type="entry name" value="TRANSMEMBRANE PROTEIN-RELATED"/>
    <property type="match status" value="1"/>
</dbReference>
<evidence type="ECO:0000259" key="2">
    <source>
        <dbReference type="Pfam" id="PF03703"/>
    </source>
</evidence>
<dbReference type="PANTHER" id="PTHR34473">
    <property type="entry name" value="UPF0699 TRANSMEMBRANE PROTEIN YDBS"/>
    <property type="match status" value="1"/>
</dbReference>